<reference evidence="2" key="2">
    <citation type="submission" date="2023-01" db="EMBL/GenBank/DDBJ databases">
        <authorList>
            <person name="Sun Q."/>
            <person name="Evtushenko L."/>
        </authorList>
    </citation>
    <scope>NUCLEOTIDE SEQUENCE</scope>
    <source>
        <strain evidence="2">VKM Ac-2007</strain>
    </source>
</reference>
<name>A0A9W6I3K3_9ACTN</name>
<feature type="transmembrane region" description="Helical" evidence="1">
    <location>
        <begin position="79"/>
        <end position="97"/>
    </location>
</feature>
<accession>A0A9W6I3K3</accession>
<protein>
    <recommendedName>
        <fullName evidence="4">DUF1772 domain-containing protein</fullName>
    </recommendedName>
</protein>
<evidence type="ECO:0008006" key="4">
    <source>
        <dbReference type="Google" id="ProtNLM"/>
    </source>
</evidence>
<dbReference type="Proteomes" id="UP001143474">
    <property type="component" value="Unassembled WGS sequence"/>
</dbReference>
<keyword evidence="1" id="KW-0812">Transmembrane</keyword>
<gene>
    <name evidence="2" type="ORF">GCM10017600_44490</name>
</gene>
<dbReference type="InterPro" id="IPR013901">
    <property type="entry name" value="Anthrone_oxy"/>
</dbReference>
<feature type="transmembrane region" description="Helical" evidence="1">
    <location>
        <begin position="130"/>
        <end position="148"/>
    </location>
</feature>
<feature type="transmembrane region" description="Helical" evidence="1">
    <location>
        <begin position="53"/>
        <end position="73"/>
    </location>
</feature>
<proteinExistence type="predicted"/>
<organism evidence="2 3">
    <name type="scientific">Streptosporangium carneum</name>
    <dbReference type="NCBI Taxonomy" id="47481"/>
    <lineage>
        <taxon>Bacteria</taxon>
        <taxon>Bacillati</taxon>
        <taxon>Actinomycetota</taxon>
        <taxon>Actinomycetes</taxon>
        <taxon>Streptosporangiales</taxon>
        <taxon>Streptosporangiaceae</taxon>
        <taxon>Streptosporangium</taxon>
    </lineage>
</organism>
<comment type="caution">
    <text evidence="2">The sequence shown here is derived from an EMBL/GenBank/DDBJ whole genome shotgun (WGS) entry which is preliminary data.</text>
</comment>
<keyword evidence="1" id="KW-0472">Membrane</keyword>
<dbReference type="EMBL" id="BSEV01000009">
    <property type="protein sequence ID" value="GLK11043.1"/>
    <property type="molecule type" value="Genomic_DNA"/>
</dbReference>
<keyword evidence="3" id="KW-1185">Reference proteome</keyword>
<reference evidence="2" key="1">
    <citation type="journal article" date="2014" name="Int. J. Syst. Evol. Microbiol.">
        <title>Complete genome sequence of Corynebacterium casei LMG S-19264T (=DSM 44701T), isolated from a smear-ripened cheese.</title>
        <authorList>
            <consortium name="US DOE Joint Genome Institute (JGI-PGF)"/>
            <person name="Walter F."/>
            <person name="Albersmeier A."/>
            <person name="Kalinowski J."/>
            <person name="Ruckert C."/>
        </authorList>
    </citation>
    <scope>NUCLEOTIDE SEQUENCE</scope>
    <source>
        <strain evidence="2">VKM Ac-2007</strain>
    </source>
</reference>
<evidence type="ECO:0000313" key="2">
    <source>
        <dbReference type="EMBL" id="GLK11043.1"/>
    </source>
</evidence>
<dbReference type="AlphaFoldDB" id="A0A9W6I3K3"/>
<evidence type="ECO:0000256" key="1">
    <source>
        <dbReference type="SAM" id="Phobius"/>
    </source>
</evidence>
<evidence type="ECO:0000313" key="3">
    <source>
        <dbReference type="Proteomes" id="UP001143474"/>
    </source>
</evidence>
<dbReference type="Pfam" id="PF08592">
    <property type="entry name" value="Anthrone_oxy"/>
    <property type="match status" value="1"/>
</dbReference>
<keyword evidence="1" id="KW-1133">Transmembrane helix</keyword>
<sequence length="150" mass="15951">MYVLSVLVLIGSGTVAGVLFAVALSTVPALAAMPPDRYVYTHTLLGRNWDPTMPIIVLGTTLLDVVLAVLTPGAVPRSLIIGAAVCLAGVSAVSHLRNVPINRRVHRTDPDAIPPGWQDPRPLWRRWHTLRTALAMAALALNGLAVTLPS</sequence>
<feature type="transmembrane region" description="Helical" evidence="1">
    <location>
        <begin position="6"/>
        <end position="32"/>
    </location>
</feature>